<dbReference type="GO" id="GO:0005634">
    <property type="term" value="C:nucleus"/>
    <property type="evidence" value="ECO:0007669"/>
    <property type="project" value="UniProtKB-SubCell"/>
</dbReference>
<dbReference type="Gene3D" id="1.10.30.10">
    <property type="entry name" value="High mobility group box domain"/>
    <property type="match status" value="1"/>
</dbReference>
<dbReference type="Proteomes" id="UP000248349">
    <property type="component" value="Unassembled WGS sequence"/>
</dbReference>
<dbReference type="GO" id="GO:0071515">
    <property type="term" value="P:mating-type locus imprinting"/>
    <property type="evidence" value="ECO:0007669"/>
    <property type="project" value="UniProtKB-ARBA"/>
</dbReference>
<keyword evidence="11" id="KW-1185">Reference proteome</keyword>
<dbReference type="InterPro" id="IPR036188">
    <property type="entry name" value="FAD/NAD-bd_sf"/>
</dbReference>
<keyword evidence="4 6" id="KW-0238">DNA-binding</keyword>
<evidence type="ECO:0000256" key="1">
    <source>
        <dbReference type="ARBA" id="ARBA00004123"/>
    </source>
</evidence>
<dbReference type="GO" id="GO:1990841">
    <property type="term" value="F:promoter-specific chromatin binding"/>
    <property type="evidence" value="ECO:0007669"/>
    <property type="project" value="UniProtKB-ARBA"/>
</dbReference>
<keyword evidence="3" id="KW-0560">Oxidoreductase</keyword>
<dbReference type="Pfam" id="PF04433">
    <property type="entry name" value="SWIRM"/>
    <property type="match status" value="1"/>
</dbReference>
<dbReference type="GO" id="GO:0031508">
    <property type="term" value="P:pericentric heterochromatin formation"/>
    <property type="evidence" value="ECO:0007669"/>
    <property type="project" value="UniProtKB-ARBA"/>
</dbReference>
<proteinExistence type="inferred from homology"/>
<evidence type="ECO:0000256" key="7">
    <source>
        <dbReference type="SAM" id="MobiDB-lite"/>
    </source>
</evidence>
<name>A0A318ZK43_9EURO</name>
<dbReference type="FunFam" id="1.10.30.10:FF:000067">
    <property type="entry name" value="Lysine-specific histone demethylase Aof2, putative"/>
    <property type="match status" value="1"/>
</dbReference>
<evidence type="ECO:0000313" key="10">
    <source>
        <dbReference type="EMBL" id="PYH46744.1"/>
    </source>
</evidence>
<dbReference type="Pfam" id="PF01593">
    <property type="entry name" value="Amino_oxidase"/>
    <property type="match status" value="2"/>
</dbReference>
<dbReference type="FunFam" id="3.50.50.60:FF:000249">
    <property type="entry name" value="Lysine-specific histone demethylase Aof2"/>
    <property type="match status" value="1"/>
</dbReference>
<evidence type="ECO:0008006" key="12">
    <source>
        <dbReference type="Google" id="ProtNLM"/>
    </source>
</evidence>
<dbReference type="GO" id="GO:0033193">
    <property type="term" value="C:Lsd1/2 complex"/>
    <property type="evidence" value="ECO:0007669"/>
    <property type="project" value="UniProtKB-ARBA"/>
</dbReference>
<dbReference type="PANTHER" id="PTHR10742:SF386">
    <property type="entry name" value="LYSINE-SPECIFIC HISTONE DEMETHYLASE 1A"/>
    <property type="match status" value="1"/>
</dbReference>
<evidence type="ECO:0000256" key="5">
    <source>
        <dbReference type="ARBA" id="ARBA00023242"/>
    </source>
</evidence>
<dbReference type="PROSITE" id="PS50934">
    <property type="entry name" value="SWIRM"/>
    <property type="match status" value="1"/>
</dbReference>
<evidence type="ECO:0000256" key="3">
    <source>
        <dbReference type="ARBA" id="ARBA00023002"/>
    </source>
</evidence>
<dbReference type="RefSeq" id="XP_025432726.1">
    <property type="nucleotide sequence ID" value="XM_025571705.1"/>
</dbReference>
<dbReference type="PANTHER" id="PTHR10742">
    <property type="entry name" value="FLAVIN MONOAMINE OXIDASE"/>
    <property type="match status" value="1"/>
</dbReference>
<dbReference type="GO" id="GO:0003677">
    <property type="term" value="F:DNA binding"/>
    <property type="evidence" value="ECO:0007669"/>
    <property type="project" value="UniProtKB-UniRule"/>
</dbReference>
<dbReference type="AlphaFoldDB" id="A0A318ZK43"/>
<dbReference type="GO" id="GO:0140718">
    <property type="term" value="P:facultative heterochromatin formation"/>
    <property type="evidence" value="ECO:0007669"/>
    <property type="project" value="UniProtKB-ARBA"/>
</dbReference>
<dbReference type="GO" id="GO:0140683">
    <property type="term" value="F:histone H3K9me/H3K9me2 demethylase activity"/>
    <property type="evidence" value="ECO:0007669"/>
    <property type="project" value="UniProtKB-ARBA"/>
</dbReference>
<gene>
    <name evidence="10" type="ORF">BP01DRAFT_292790</name>
</gene>
<dbReference type="GO" id="GO:0030466">
    <property type="term" value="P:silent mating-type cassette heterochromatin formation"/>
    <property type="evidence" value="ECO:0007669"/>
    <property type="project" value="UniProtKB-ARBA"/>
</dbReference>
<feature type="domain" description="HMG box" evidence="8">
    <location>
        <begin position="792"/>
        <end position="872"/>
    </location>
</feature>
<dbReference type="InterPro" id="IPR009071">
    <property type="entry name" value="HMG_box_dom"/>
</dbReference>
<keyword evidence="5 6" id="KW-0539">Nucleus</keyword>
<comment type="subcellular location">
    <subcellularLocation>
        <location evidence="1">Nucleus</location>
    </subcellularLocation>
</comment>
<dbReference type="GO" id="GO:0005721">
    <property type="term" value="C:pericentric heterochromatin"/>
    <property type="evidence" value="ECO:0007669"/>
    <property type="project" value="UniProtKB-ARBA"/>
</dbReference>
<comment type="similarity">
    <text evidence="2">Belongs to the flavin monoamine oxidase family.</text>
</comment>
<feature type="region of interest" description="Disordered" evidence="7">
    <location>
        <begin position="725"/>
        <end position="767"/>
    </location>
</feature>
<evidence type="ECO:0000313" key="11">
    <source>
        <dbReference type="Proteomes" id="UP000248349"/>
    </source>
</evidence>
<dbReference type="FunFam" id="1.10.10.10:FF:000064">
    <property type="entry name" value="Lysine-specific histone demethylase 1A"/>
    <property type="match status" value="1"/>
</dbReference>
<organism evidence="10 11">
    <name type="scientific">Aspergillus saccharolyticus JOP 1030-1</name>
    <dbReference type="NCBI Taxonomy" id="1450539"/>
    <lineage>
        <taxon>Eukaryota</taxon>
        <taxon>Fungi</taxon>
        <taxon>Dikarya</taxon>
        <taxon>Ascomycota</taxon>
        <taxon>Pezizomycotina</taxon>
        <taxon>Eurotiomycetes</taxon>
        <taxon>Eurotiomycetidae</taxon>
        <taxon>Eurotiales</taxon>
        <taxon>Aspergillaceae</taxon>
        <taxon>Aspergillus</taxon>
        <taxon>Aspergillus subgen. Circumdati</taxon>
    </lineage>
</organism>
<dbReference type="InterPro" id="IPR007526">
    <property type="entry name" value="SWIRM"/>
</dbReference>
<reference evidence="10 11" key="1">
    <citation type="submission" date="2016-12" db="EMBL/GenBank/DDBJ databases">
        <title>The genomes of Aspergillus section Nigri reveals drivers in fungal speciation.</title>
        <authorList>
            <consortium name="DOE Joint Genome Institute"/>
            <person name="Vesth T.C."/>
            <person name="Nybo J."/>
            <person name="Theobald S."/>
            <person name="Brandl J."/>
            <person name="Frisvad J.C."/>
            <person name="Nielsen K.F."/>
            <person name="Lyhne E.K."/>
            <person name="Kogle M.E."/>
            <person name="Kuo A."/>
            <person name="Riley R."/>
            <person name="Clum A."/>
            <person name="Nolan M."/>
            <person name="Lipzen A."/>
            <person name="Salamov A."/>
            <person name="Henrissat B."/>
            <person name="Wiebenga A."/>
            <person name="De Vries R.P."/>
            <person name="Grigoriev I.V."/>
            <person name="Mortensen U.H."/>
            <person name="Andersen M.R."/>
            <person name="Baker S.E."/>
        </authorList>
    </citation>
    <scope>NUCLEOTIDE SEQUENCE [LARGE SCALE GENOMIC DNA]</scope>
    <source>
        <strain evidence="10 11">JOP 1030-1</strain>
    </source>
</reference>
<accession>A0A318ZK43</accession>
<feature type="compositionally biased region" description="Low complexity" evidence="7">
    <location>
        <begin position="981"/>
        <end position="995"/>
    </location>
</feature>
<evidence type="ECO:0000256" key="6">
    <source>
        <dbReference type="PROSITE-ProRule" id="PRU00267"/>
    </source>
</evidence>
<evidence type="ECO:0000256" key="2">
    <source>
        <dbReference type="ARBA" id="ARBA00005995"/>
    </source>
</evidence>
<feature type="domain" description="SWIRM" evidence="9">
    <location>
        <begin position="10"/>
        <end position="105"/>
    </location>
</feature>
<dbReference type="InterPro" id="IPR050281">
    <property type="entry name" value="Flavin_monoamine_oxidase"/>
</dbReference>
<sequence length="1003" mass="110268">MPAAVYAQQCVAAAYASRLNPYALHRKEQEALQDHLCHLQVTVYLNIRNGILRLWTRNPMVSVSKEEAWGCTKDYRWVNLASFAYEWLIRNGYINFGCVEIPTALVNSRKGRRKDGPVVVVIGAGVAGLGCARQLEGLFRHYHDADSSPRVIVLEGRRRIGGRIYSHPLRSLQSSKLAPGLVPKAEMGAQIIVGFEHGNPLDQIVRGQLALPYHLLRDISTIYDIDGSAVDEARDATAEMLYNDVLDRSGLYRHKSVIVPTAEGERDLIDTGRDIVTNDGLTVRQYEEARAAGTIGLLFPAKKVRRGVGHKTAEIKPASAPLANADSNEENPTKLACQTMGWSLKPGISDTEKINLDPTAKASRTQTLGAVLDEGFRQYQRMLPLTPKDMRLMNWHMANLEYANAANVGKLSLSGWDQDMGNEFEGEHSQVIGGYQQLPYGLWSLPTKLEVHRNKVVCNISYDSTGRGIQKAVIQCEDGESFTADKVVFTGSLGVLKHRGIQFSPPLPEWKLGAIDRLGFGVMNKVILVFDQPFWDTERDMFGLLREPQNRDSMRQEDYAAHRGRFYLFWNCMRTTGLPVLIALMAGDAAHQAERTQDAEIIAEVISQLRNVFKHVAVPDPLETIITRWASDKFTRGSYSFVAAHSLPGDYDLMAQSIGNLHFAGEATCGTHPATVHGAYLSGLRAASEIIETTLGPIEIPSPLVPDKGAKIVVPATDFDRASTTTIASTGQKRKQQHPSTTSILPPLPNQPQASNPTDPSPSPESIHRAAYDKAMWASIYSEIGAPVPRPARAVLNPFLLYQKDVWIRCRAQCDEARRAATNDPTAKAARDEIRQALGLMWRQASEAEKRPYLEQIELNRQTNATIMDQWRRELAEWEKFALQVRERWCRENPYAAWVDREFGRDSGSGGIGSVPLGDVAAATGILNSTTTTITGASSGGVGSAVPPAGAVPNSNINGMTNGTTVSTVAKAPTSCSPFAQPMIPPAAQHQQQQANGSFYPPP</sequence>
<dbReference type="PROSITE" id="PS50118">
    <property type="entry name" value="HMG_BOX_2"/>
    <property type="match status" value="1"/>
</dbReference>
<dbReference type="Gene3D" id="3.90.660.10">
    <property type="match status" value="1"/>
</dbReference>
<dbReference type="Gene3D" id="1.10.10.10">
    <property type="entry name" value="Winged helix-like DNA-binding domain superfamily/Winged helix DNA-binding domain"/>
    <property type="match status" value="1"/>
</dbReference>
<feature type="DNA-binding region" description="HMG box" evidence="6">
    <location>
        <begin position="792"/>
        <end position="872"/>
    </location>
</feature>
<dbReference type="InterPro" id="IPR036910">
    <property type="entry name" value="HMG_box_dom_sf"/>
</dbReference>
<dbReference type="EMBL" id="KZ821226">
    <property type="protein sequence ID" value="PYH46744.1"/>
    <property type="molecule type" value="Genomic_DNA"/>
</dbReference>
<evidence type="ECO:0000259" key="9">
    <source>
        <dbReference type="PROSITE" id="PS50934"/>
    </source>
</evidence>
<dbReference type="SUPFAM" id="SSF46689">
    <property type="entry name" value="Homeodomain-like"/>
    <property type="match status" value="1"/>
</dbReference>
<dbReference type="SUPFAM" id="SSF54373">
    <property type="entry name" value="FAD-linked reductases, C-terminal domain"/>
    <property type="match status" value="1"/>
</dbReference>
<evidence type="ECO:0000259" key="8">
    <source>
        <dbReference type="PROSITE" id="PS50118"/>
    </source>
</evidence>
<dbReference type="GO" id="GO:0031934">
    <property type="term" value="C:mating-type region heterochromatin"/>
    <property type="evidence" value="ECO:0007669"/>
    <property type="project" value="UniProtKB-ARBA"/>
</dbReference>
<dbReference type="SUPFAM" id="SSF51905">
    <property type="entry name" value="FAD/NAD(P)-binding domain"/>
    <property type="match status" value="1"/>
</dbReference>
<dbReference type="InterPro" id="IPR009057">
    <property type="entry name" value="Homeodomain-like_sf"/>
</dbReference>
<dbReference type="InterPro" id="IPR036388">
    <property type="entry name" value="WH-like_DNA-bd_sf"/>
</dbReference>
<dbReference type="Gene3D" id="3.50.50.60">
    <property type="entry name" value="FAD/NAD(P)-binding domain"/>
    <property type="match status" value="2"/>
</dbReference>
<feature type="region of interest" description="Disordered" evidence="7">
    <location>
        <begin position="981"/>
        <end position="1003"/>
    </location>
</feature>
<evidence type="ECO:0000256" key="4">
    <source>
        <dbReference type="ARBA" id="ARBA00023125"/>
    </source>
</evidence>
<dbReference type="InterPro" id="IPR002937">
    <property type="entry name" value="Amino_oxidase"/>
</dbReference>
<dbReference type="GO" id="GO:0033696">
    <property type="term" value="P:heterochromatin boundary formation"/>
    <property type="evidence" value="ECO:0007669"/>
    <property type="project" value="UniProtKB-ARBA"/>
</dbReference>
<dbReference type="SUPFAM" id="SSF47095">
    <property type="entry name" value="HMG-box"/>
    <property type="match status" value="1"/>
</dbReference>
<dbReference type="GO" id="GO:0140720">
    <property type="term" value="C:subtelomeric heterochromatin"/>
    <property type="evidence" value="ECO:0007669"/>
    <property type="project" value="UniProtKB-ARBA"/>
</dbReference>
<dbReference type="OrthoDB" id="9982100at2759"/>
<dbReference type="GeneID" id="37072933"/>
<protein>
    <recommendedName>
        <fullName evidence="12">Flavin-containing amine oxidase</fullName>
    </recommendedName>
</protein>
<dbReference type="GO" id="GO:0031509">
    <property type="term" value="P:subtelomeric heterochromatin formation"/>
    <property type="evidence" value="ECO:0007669"/>
    <property type="project" value="UniProtKB-ARBA"/>
</dbReference>
<dbReference type="GO" id="GO:0050660">
    <property type="term" value="F:flavin adenine dinucleotide binding"/>
    <property type="evidence" value="ECO:0007669"/>
    <property type="project" value="TreeGrafter"/>
</dbReference>
<dbReference type="STRING" id="1450539.A0A318ZK43"/>